<comment type="caution">
    <text evidence="1">The sequence shown here is derived from an EMBL/GenBank/DDBJ whole genome shotgun (WGS) entry which is preliminary data.</text>
</comment>
<keyword evidence="2" id="KW-1185">Reference proteome</keyword>
<evidence type="ECO:0000313" key="2">
    <source>
        <dbReference type="Proteomes" id="UP000293289"/>
    </source>
</evidence>
<gene>
    <name evidence="1" type="ORF">EV187_2783</name>
</gene>
<organism evidence="1 2">
    <name type="scientific">Agromyces ramosus</name>
    <dbReference type="NCBI Taxonomy" id="33879"/>
    <lineage>
        <taxon>Bacteria</taxon>
        <taxon>Bacillati</taxon>
        <taxon>Actinomycetota</taxon>
        <taxon>Actinomycetes</taxon>
        <taxon>Micrococcales</taxon>
        <taxon>Microbacteriaceae</taxon>
        <taxon>Agromyces</taxon>
    </lineage>
</organism>
<proteinExistence type="predicted"/>
<name>A0A4Q7MAS0_9MICO</name>
<evidence type="ECO:0000313" key="1">
    <source>
        <dbReference type="EMBL" id="RZS64397.1"/>
    </source>
</evidence>
<protein>
    <submittedName>
        <fullName evidence="1">Uncharacterized protein</fullName>
    </submittedName>
</protein>
<accession>A0A4Q7MAS0</accession>
<reference evidence="1 2" key="1">
    <citation type="submission" date="2019-02" db="EMBL/GenBank/DDBJ databases">
        <title>Genomic Encyclopedia of Type Strains, Phase IV (KMG-IV): sequencing the most valuable type-strain genomes for metagenomic binning, comparative biology and taxonomic classification.</title>
        <authorList>
            <person name="Goeker M."/>
        </authorList>
    </citation>
    <scope>NUCLEOTIDE SEQUENCE [LARGE SCALE GENOMIC DNA]</scope>
    <source>
        <strain evidence="1 2">DSM 43045</strain>
    </source>
</reference>
<dbReference type="Proteomes" id="UP000293289">
    <property type="component" value="Unassembled WGS sequence"/>
</dbReference>
<sequence>MQLRPERPGDEDAIHHLTAIAFEPMPFGDGSEAQG</sequence>
<dbReference type="AlphaFoldDB" id="A0A4Q7MAS0"/>
<dbReference type="EMBL" id="SGWY01000003">
    <property type="protein sequence ID" value="RZS64397.1"/>
    <property type="molecule type" value="Genomic_DNA"/>
</dbReference>